<dbReference type="InterPro" id="IPR040025">
    <property type="entry name" value="Znf622/Rei1/Reh1"/>
</dbReference>
<dbReference type="InterPro" id="IPR036236">
    <property type="entry name" value="Znf_C2H2_sf"/>
</dbReference>
<proteinExistence type="inferred from homology"/>
<dbReference type="InterPro" id="IPR013087">
    <property type="entry name" value="Znf_C2H2_type"/>
</dbReference>
<dbReference type="GO" id="GO:0030687">
    <property type="term" value="C:preribosome, large subunit precursor"/>
    <property type="evidence" value="ECO:0007669"/>
    <property type="project" value="TreeGrafter"/>
</dbReference>
<evidence type="ECO:0000256" key="9">
    <source>
        <dbReference type="SAM" id="MobiDB-lite"/>
    </source>
</evidence>
<keyword evidence="2" id="KW-0963">Cytoplasm</keyword>
<sequence length="551" mass="61376">MASTAPAQANIQATHPFTCNTCQVAFRSSELQRAHMQTDWHRYNLKRRVASLPPLSSEIFTEKVLANKATAAATAAKASFEKACTACQKTYYSENAYNNHLNSSKHKSNAARASRAGQNDDAASVTGSVLSSAFSLGEPMAENDADSIDTEAEKEFIEVVDSMKKSTLEDGTESPVPGRPGRPHHSGTADRPENPLSRTASSTSTAVREADPLLDCLFCNYRSPNFNLNLNHMGRFHGTFIPEKDYLVEPENLIKYLHEKIHVKHQCLKCHKEVHTAAGIQTHMRDRGHCMIAFESDEELVEVGQFYDFRSSYPDAEDFDAMEQEAEDSDDSTSTAAGGVRLGARRKSVTIEGGDEGEDDGWETDSTVSSVPTDEITALPIDDRTHRYKLLSQSRHHSHKDPRPHRSADGFHSHAHPTPVAVYHDEYELHLPSGRTAGHRSLNKYYRQNLRNYPGVAERMEKANQRMIAGATSDSEGDVDMDQERVGRGRQLVSRANGGLGMIGASDAKKAEVRAVEKREQRKAERARNRYQAGNEKRANFQKHFRDHLLQ</sequence>
<keyword evidence="4" id="KW-0479">Metal-binding</keyword>
<keyword evidence="12" id="KW-1185">Reference proteome</keyword>
<evidence type="ECO:0000256" key="5">
    <source>
        <dbReference type="ARBA" id="ARBA00022737"/>
    </source>
</evidence>
<dbReference type="Gene3D" id="3.30.160.60">
    <property type="entry name" value="Classic Zinc Finger"/>
    <property type="match status" value="1"/>
</dbReference>
<feature type="region of interest" description="Disordered" evidence="9">
    <location>
        <begin position="322"/>
        <end position="370"/>
    </location>
</feature>
<dbReference type="GO" id="GO:0003676">
    <property type="term" value="F:nucleic acid binding"/>
    <property type="evidence" value="ECO:0007669"/>
    <property type="project" value="InterPro"/>
</dbReference>
<evidence type="ECO:0000256" key="4">
    <source>
        <dbReference type="ARBA" id="ARBA00022723"/>
    </source>
</evidence>
<dbReference type="GO" id="GO:0042273">
    <property type="term" value="P:ribosomal large subunit biogenesis"/>
    <property type="evidence" value="ECO:0007669"/>
    <property type="project" value="TreeGrafter"/>
</dbReference>
<reference evidence="11" key="1">
    <citation type="journal article" date="2020" name="Stud. Mycol.">
        <title>101 Dothideomycetes genomes: a test case for predicting lifestyles and emergence of pathogens.</title>
        <authorList>
            <person name="Haridas S."/>
            <person name="Albert R."/>
            <person name="Binder M."/>
            <person name="Bloem J."/>
            <person name="Labutti K."/>
            <person name="Salamov A."/>
            <person name="Andreopoulos B."/>
            <person name="Baker S."/>
            <person name="Barry K."/>
            <person name="Bills G."/>
            <person name="Bluhm B."/>
            <person name="Cannon C."/>
            <person name="Castanera R."/>
            <person name="Culley D."/>
            <person name="Daum C."/>
            <person name="Ezra D."/>
            <person name="Gonzalez J."/>
            <person name="Henrissat B."/>
            <person name="Kuo A."/>
            <person name="Liang C."/>
            <person name="Lipzen A."/>
            <person name="Lutzoni F."/>
            <person name="Magnuson J."/>
            <person name="Mondo S."/>
            <person name="Nolan M."/>
            <person name="Ohm R."/>
            <person name="Pangilinan J."/>
            <person name="Park H.-J."/>
            <person name="Ramirez L."/>
            <person name="Alfaro M."/>
            <person name="Sun H."/>
            <person name="Tritt A."/>
            <person name="Yoshinaga Y."/>
            <person name="Zwiers L.-H."/>
            <person name="Turgeon B."/>
            <person name="Goodwin S."/>
            <person name="Spatafora J."/>
            <person name="Crous P."/>
            <person name="Grigoriev I."/>
        </authorList>
    </citation>
    <scope>NUCLEOTIDE SEQUENCE</scope>
    <source>
        <strain evidence="11">CBS 379.55</strain>
    </source>
</reference>
<dbReference type="PROSITE" id="PS00028">
    <property type="entry name" value="ZINC_FINGER_C2H2_1"/>
    <property type="match status" value="3"/>
</dbReference>
<feature type="compositionally biased region" description="Basic residues" evidence="9">
    <location>
        <begin position="540"/>
        <end position="551"/>
    </location>
</feature>
<keyword evidence="6" id="KW-0863">Zinc-finger</keyword>
<organism evidence="11 12">
    <name type="scientific">Westerdykella ornata</name>
    <dbReference type="NCBI Taxonomy" id="318751"/>
    <lineage>
        <taxon>Eukaryota</taxon>
        <taxon>Fungi</taxon>
        <taxon>Dikarya</taxon>
        <taxon>Ascomycota</taxon>
        <taxon>Pezizomycotina</taxon>
        <taxon>Dothideomycetes</taxon>
        <taxon>Pleosporomycetidae</taxon>
        <taxon>Pleosporales</taxon>
        <taxon>Sporormiaceae</taxon>
        <taxon>Westerdykella</taxon>
    </lineage>
</organism>
<dbReference type="GeneID" id="54551451"/>
<dbReference type="SUPFAM" id="SSF57667">
    <property type="entry name" value="beta-beta-alpha zinc fingers"/>
    <property type="match status" value="2"/>
</dbReference>
<dbReference type="InterPro" id="IPR003604">
    <property type="entry name" value="Matrin/U1-like-C_Znf_C2H2"/>
</dbReference>
<dbReference type="Pfam" id="PF12756">
    <property type="entry name" value="zf-C2H2_2"/>
    <property type="match status" value="1"/>
</dbReference>
<comment type="similarity">
    <text evidence="8">Belongs to the REI1 family.</text>
</comment>
<dbReference type="InterPro" id="IPR041661">
    <property type="entry name" value="ZN622/Rei1/Reh1_Znf-C2H2"/>
</dbReference>
<dbReference type="Pfam" id="PF12171">
    <property type="entry name" value="zf-C2H2_jaz"/>
    <property type="match status" value="1"/>
</dbReference>
<gene>
    <name evidence="11" type="ORF">EI97DRAFT_432931</name>
</gene>
<evidence type="ECO:0000256" key="1">
    <source>
        <dbReference type="ARBA" id="ARBA00004496"/>
    </source>
</evidence>
<dbReference type="GO" id="GO:0005737">
    <property type="term" value="C:cytoplasm"/>
    <property type="evidence" value="ECO:0007669"/>
    <property type="project" value="UniProtKB-SubCell"/>
</dbReference>
<evidence type="ECO:0000256" key="3">
    <source>
        <dbReference type="ARBA" id="ARBA00022517"/>
    </source>
</evidence>
<evidence type="ECO:0000313" key="11">
    <source>
        <dbReference type="EMBL" id="KAF2276684.1"/>
    </source>
</evidence>
<evidence type="ECO:0000313" key="12">
    <source>
        <dbReference type="Proteomes" id="UP000800097"/>
    </source>
</evidence>
<dbReference type="PANTHER" id="PTHR13182:SF8">
    <property type="entry name" value="CYTOPLASMIC 60S SUBUNIT BIOGENESIS FACTOR ZNF622"/>
    <property type="match status" value="1"/>
</dbReference>
<evidence type="ECO:0000256" key="7">
    <source>
        <dbReference type="ARBA" id="ARBA00022833"/>
    </source>
</evidence>
<dbReference type="AlphaFoldDB" id="A0A6A6JKA0"/>
<evidence type="ECO:0000256" key="6">
    <source>
        <dbReference type="ARBA" id="ARBA00022771"/>
    </source>
</evidence>
<accession>A0A6A6JKA0</accession>
<comment type="subcellular location">
    <subcellularLocation>
        <location evidence="1">Cytoplasm</location>
    </subcellularLocation>
</comment>
<dbReference type="SMART" id="SM00451">
    <property type="entry name" value="ZnF_U1"/>
    <property type="match status" value="2"/>
</dbReference>
<dbReference type="GO" id="GO:0008270">
    <property type="term" value="F:zinc ion binding"/>
    <property type="evidence" value="ECO:0007669"/>
    <property type="project" value="UniProtKB-KW"/>
</dbReference>
<evidence type="ECO:0000256" key="2">
    <source>
        <dbReference type="ARBA" id="ARBA00022490"/>
    </source>
</evidence>
<feature type="compositionally biased region" description="Basic and acidic residues" evidence="9">
    <location>
        <begin position="507"/>
        <end position="528"/>
    </location>
</feature>
<feature type="domain" description="C2H2-type" evidence="10">
    <location>
        <begin position="267"/>
        <end position="289"/>
    </location>
</feature>
<feature type="region of interest" description="Disordered" evidence="9">
    <location>
        <begin position="393"/>
        <end position="416"/>
    </location>
</feature>
<keyword evidence="3" id="KW-0690">Ribosome biogenesis</keyword>
<evidence type="ECO:0000256" key="8">
    <source>
        <dbReference type="ARBA" id="ARBA00034126"/>
    </source>
</evidence>
<feature type="region of interest" description="Disordered" evidence="9">
    <location>
        <begin position="501"/>
        <end position="551"/>
    </location>
</feature>
<dbReference type="RefSeq" id="XP_033654223.1">
    <property type="nucleotide sequence ID" value="XM_033798276.1"/>
</dbReference>
<keyword evidence="5" id="KW-0677">Repeat</keyword>
<feature type="compositionally biased region" description="Basic residues" evidence="9">
    <location>
        <begin position="393"/>
        <end position="403"/>
    </location>
</feature>
<evidence type="ECO:0000259" key="10">
    <source>
        <dbReference type="PROSITE" id="PS00028"/>
    </source>
</evidence>
<name>A0A6A6JKA0_WESOR</name>
<protein>
    <recommendedName>
        <fullName evidence="10">C2H2-type domain-containing protein</fullName>
    </recommendedName>
</protein>
<dbReference type="PANTHER" id="PTHR13182">
    <property type="entry name" value="ZINC FINGER PROTEIN 622"/>
    <property type="match status" value="1"/>
</dbReference>
<dbReference type="OrthoDB" id="19329at2759"/>
<feature type="domain" description="C2H2-type" evidence="10">
    <location>
        <begin position="84"/>
        <end position="106"/>
    </location>
</feature>
<dbReference type="EMBL" id="ML986492">
    <property type="protein sequence ID" value="KAF2276684.1"/>
    <property type="molecule type" value="Genomic_DNA"/>
</dbReference>
<dbReference type="InterPro" id="IPR022755">
    <property type="entry name" value="Znf_C2H2_jaz"/>
</dbReference>
<feature type="domain" description="C2H2-type" evidence="10">
    <location>
        <begin position="19"/>
        <end position="41"/>
    </location>
</feature>
<dbReference type="Proteomes" id="UP000800097">
    <property type="component" value="Unassembled WGS sequence"/>
</dbReference>
<feature type="region of interest" description="Disordered" evidence="9">
    <location>
        <begin position="165"/>
        <end position="206"/>
    </location>
</feature>
<feature type="compositionally biased region" description="Acidic residues" evidence="9">
    <location>
        <begin position="353"/>
        <end position="363"/>
    </location>
</feature>
<feature type="region of interest" description="Disordered" evidence="9">
    <location>
        <begin position="100"/>
        <end position="124"/>
    </location>
</feature>
<keyword evidence="7" id="KW-0862">Zinc</keyword>
<dbReference type="SMART" id="SM00355">
    <property type="entry name" value="ZnF_C2H2"/>
    <property type="match status" value="4"/>
</dbReference>
<feature type="compositionally biased region" description="Acidic residues" evidence="9">
    <location>
        <begin position="322"/>
        <end position="331"/>
    </location>
</feature>